<dbReference type="EMBL" id="MZMT01000003">
    <property type="protein sequence ID" value="PIO46773.1"/>
    <property type="molecule type" value="Genomic_DNA"/>
</dbReference>
<gene>
    <name evidence="1" type="ORF">B5P45_02960</name>
</gene>
<evidence type="ECO:0000313" key="1">
    <source>
        <dbReference type="EMBL" id="PIO46773.1"/>
    </source>
</evidence>
<reference evidence="1 2" key="1">
    <citation type="journal article" date="2017" name="Int J Environ Stud">
        <title>Does the Miocene-Pliocene relict legume Oxytropis triphylla form nitrogen-fixing nodules with a combination of bacterial strains?</title>
        <authorList>
            <person name="Safronova V."/>
            <person name="Belimov A."/>
            <person name="Sazanova A."/>
            <person name="Kuznetsova I."/>
            <person name="Popova J."/>
            <person name="Andronov E."/>
            <person name="Verkhozina A."/>
            <person name="Tikhonovich I."/>
        </authorList>
    </citation>
    <scope>NUCLEOTIDE SEQUENCE [LARGE SCALE GENOMIC DNA]</scope>
    <source>
        <strain evidence="1 2">Tri-38</strain>
    </source>
</reference>
<dbReference type="KEGG" id="pht:BLM14_09115"/>
<organism evidence="1 2">
    <name type="scientific">Phyllobacterium zundukense</name>
    <dbReference type="NCBI Taxonomy" id="1867719"/>
    <lineage>
        <taxon>Bacteria</taxon>
        <taxon>Pseudomonadati</taxon>
        <taxon>Pseudomonadota</taxon>
        <taxon>Alphaproteobacteria</taxon>
        <taxon>Hyphomicrobiales</taxon>
        <taxon>Phyllobacteriaceae</taxon>
        <taxon>Phyllobacterium</taxon>
    </lineage>
</organism>
<comment type="caution">
    <text evidence="1">The sequence shown here is derived from an EMBL/GenBank/DDBJ whole genome shotgun (WGS) entry which is preliminary data.</text>
</comment>
<name>A0A2N9W4V5_9HYPH</name>
<protein>
    <submittedName>
        <fullName evidence="1">Uncharacterized protein</fullName>
    </submittedName>
</protein>
<keyword evidence="2" id="KW-1185">Reference proteome</keyword>
<evidence type="ECO:0000313" key="2">
    <source>
        <dbReference type="Proteomes" id="UP000232163"/>
    </source>
</evidence>
<dbReference type="RefSeq" id="WP_099999094.1">
    <property type="nucleotide sequence ID" value="NZ_CP017940.1"/>
</dbReference>
<sequence>MAKTFLGQLILRLQDEMSGKAKKAATDVTGSMKKIEEHARRLASANWGVSFQRQMEKIGASAKEFDQVRRSWDRLQKDLQSKNVGTALRKSEIGAWKVATLSHLAQVRQGMRSTEKEARRIVQAMRMALRPAYIATGAYSGIYMAGTLGREALTASSERQREYFRQRMADIPQNEQDQIYERSSALSQKYPSVGITDIMEMARTARNTMGSTPRGLEVLDGMVRAMVTLQSSKGLDAASDSLMRMLRGIDNLGKNSNGAVGVQNVLDIIDGLTKAAQIEGADLDPGKLFDMARRAKIAGPGLSTEFLMTTAPAFMQDMTAEGFGTALSSAFKAFVTGANDSASKVNIAEQARLDIRKGPGKGELVNSSLFGTNPYEWVKRYLVPALKADGIDMNNDTDVAKAVANLSRNSMATGMITRMITQSDQVERLIGLYGRSMGTNAADRAKDEDPFVAYRGFLESFNNLAASIGEKAMPVIVPGLNAISGAVNQFAAMIKAGDPAVSTGLAIGGIGAAGFGAYKVGSAVYGLVTAGTNLNAAAAALQRAAAMQSGGSGAGDLIDGKNDNGGKAGWFAALMLKAKSLSLAAAPGLMAEGLAYTPGSSFEAQVVQQGKNKEQLQRMLGYLGSKEFWLGKGADPNFNAKEHFGIKTGLPNAGASPQVMDEILRQSADVGKQMAESLSITAKPDIDGSGIKAALADAKELRAVLSGLGSVILRAQANVDTELRRSFADYGVSP</sequence>
<accession>A0A2N9W4V5</accession>
<dbReference type="Proteomes" id="UP000232163">
    <property type="component" value="Unassembled WGS sequence"/>
</dbReference>
<proteinExistence type="predicted"/>
<dbReference type="OrthoDB" id="8113249at2"/>
<dbReference type="AlphaFoldDB" id="A0A2N9W4V5"/>